<dbReference type="Pfam" id="PF13396">
    <property type="entry name" value="PLDc_N"/>
    <property type="match status" value="1"/>
</dbReference>
<keyword evidence="7 13" id="KW-1133">Transmembrane helix</keyword>
<keyword evidence="6" id="KW-0677">Repeat</keyword>
<proteinExistence type="predicted"/>
<dbReference type="GO" id="GO:0008808">
    <property type="term" value="F:cardiolipin synthase activity"/>
    <property type="evidence" value="ECO:0007669"/>
    <property type="project" value="UniProtKB-UniRule"/>
</dbReference>
<evidence type="ECO:0000256" key="9">
    <source>
        <dbReference type="ARBA" id="ARBA00023136"/>
    </source>
</evidence>
<feature type="domain" description="PLD phosphodiesterase" evidence="14">
    <location>
        <begin position="214"/>
        <end position="241"/>
    </location>
</feature>
<dbReference type="Gene3D" id="3.30.870.10">
    <property type="entry name" value="Endonuclease Chain A"/>
    <property type="match status" value="2"/>
</dbReference>
<evidence type="ECO:0000256" key="7">
    <source>
        <dbReference type="ARBA" id="ARBA00022989"/>
    </source>
</evidence>
<dbReference type="NCBIfam" id="TIGR04265">
    <property type="entry name" value="bac_cardiolipin"/>
    <property type="match status" value="1"/>
</dbReference>
<dbReference type="PROSITE" id="PS50035">
    <property type="entry name" value="PLD"/>
    <property type="match status" value="2"/>
</dbReference>
<dbReference type="InterPro" id="IPR025202">
    <property type="entry name" value="PLD-like_dom"/>
</dbReference>
<keyword evidence="9 13" id="KW-0472">Membrane</keyword>
<dbReference type="Pfam" id="PF13091">
    <property type="entry name" value="PLDc_2"/>
    <property type="match status" value="2"/>
</dbReference>
<dbReference type="RefSeq" id="WP_126380541.1">
    <property type="nucleotide sequence ID" value="NZ_AP017378.1"/>
</dbReference>
<name>A0A2Z6B248_9BACT</name>
<evidence type="ECO:0000256" key="13">
    <source>
        <dbReference type="SAM" id="Phobius"/>
    </source>
</evidence>
<dbReference type="Proteomes" id="UP000269883">
    <property type="component" value="Chromosome"/>
</dbReference>
<accession>A0A2Z6B248</accession>
<evidence type="ECO:0000259" key="14">
    <source>
        <dbReference type="PROSITE" id="PS50035"/>
    </source>
</evidence>
<evidence type="ECO:0000256" key="2">
    <source>
        <dbReference type="ARBA" id="ARBA00022475"/>
    </source>
</evidence>
<dbReference type="SMART" id="SM00155">
    <property type="entry name" value="PLDc"/>
    <property type="match status" value="2"/>
</dbReference>
<dbReference type="InterPro" id="IPR027379">
    <property type="entry name" value="CLS_N"/>
</dbReference>
<evidence type="ECO:0000256" key="12">
    <source>
        <dbReference type="NCBIfam" id="TIGR04265"/>
    </source>
</evidence>
<dbReference type="GO" id="GO:0005886">
    <property type="term" value="C:plasma membrane"/>
    <property type="evidence" value="ECO:0007669"/>
    <property type="project" value="UniProtKB-SubCell"/>
</dbReference>
<dbReference type="InterPro" id="IPR001736">
    <property type="entry name" value="PLipase_D/transphosphatidylase"/>
</dbReference>
<organism evidence="15 16">
    <name type="scientific">Desulfovibrio ferrophilus</name>
    <dbReference type="NCBI Taxonomy" id="241368"/>
    <lineage>
        <taxon>Bacteria</taxon>
        <taxon>Pseudomonadati</taxon>
        <taxon>Thermodesulfobacteriota</taxon>
        <taxon>Desulfovibrionia</taxon>
        <taxon>Desulfovibrionales</taxon>
        <taxon>Desulfovibrionaceae</taxon>
        <taxon>Desulfovibrio</taxon>
    </lineage>
</organism>
<keyword evidence="8" id="KW-0443">Lipid metabolism</keyword>
<keyword evidence="10" id="KW-0594">Phospholipid biosynthesis</keyword>
<evidence type="ECO:0000256" key="1">
    <source>
        <dbReference type="ARBA" id="ARBA00004651"/>
    </source>
</evidence>
<keyword evidence="16" id="KW-1185">Reference proteome</keyword>
<dbReference type="PANTHER" id="PTHR21248:SF22">
    <property type="entry name" value="PHOSPHOLIPASE D"/>
    <property type="match status" value="1"/>
</dbReference>
<protein>
    <recommendedName>
        <fullName evidence="12">Cardiolipin synthase</fullName>
        <ecNumber evidence="12">2.7.8.-</ecNumber>
    </recommendedName>
</protein>
<keyword evidence="4" id="KW-0808">Transferase</keyword>
<reference evidence="15 16" key="1">
    <citation type="journal article" date="2018" name="Sci. Adv.">
        <title>Multi-heme cytochromes provide a pathway for survival in energy-limited environments.</title>
        <authorList>
            <person name="Deng X."/>
            <person name="Dohmae N."/>
            <person name="Nealson K.H."/>
            <person name="Hashimoto K."/>
            <person name="Okamoto A."/>
        </authorList>
    </citation>
    <scope>NUCLEOTIDE SEQUENCE [LARGE SCALE GENOMIC DNA]</scope>
    <source>
        <strain evidence="15 16">IS5</strain>
    </source>
</reference>
<evidence type="ECO:0000256" key="5">
    <source>
        <dbReference type="ARBA" id="ARBA00022692"/>
    </source>
</evidence>
<evidence type="ECO:0000313" key="16">
    <source>
        <dbReference type="Proteomes" id="UP000269883"/>
    </source>
</evidence>
<dbReference type="OrthoDB" id="9762009at2"/>
<dbReference type="SUPFAM" id="SSF56024">
    <property type="entry name" value="Phospholipase D/nuclease"/>
    <property type="match status" value="2"/>
</dbReference>
<dbReference type="EC" id="2.7.8.-" evidence="12"/>
<dbReference type="AlphaFoldDB" id="A0A2Z6B248"/>
<sequence>MLFELITAAYVVIELLGIFAALHAVMRTRTSQGAVAWAVCLVTFPVVSLPIYWIFGRARFHGYLEALRQGQEEHVVETETIRELLRQDRRTPRASLDPDFLPFERLAGLPFTTDNRAELLQDGTATFRAMLTDIRAAQRYVLLQYYIIRDDELGRELADAMKDRARAGIRVHLLYDEIGCHALPGAWLEDLRAAGIEVEGFGTTRRGWANRFQLNFRNHRKITVIDGRFAYVGGHNVGDEYRGRTRRGPWRDTHLRVCGPLVRAVQAVFMQDWYWATHELIPYVDWSPWEADDDAETGGDMLALPSGPADDLESCALMFVHAINMARERIWISSPYFVPDLAVVAALQAAALRGVDVRILLPRRADHVVVQLAGYTYLPQLDLLGVSFYRYGQGFLHQKAFLVDDRLAGVGTANLDNRSMRLNFELTLLCLDPEMVVRVREMFKGDFEASTEVRAGDYLNKPLPFRVAAKVSRLLAPVL</sequence>
<dbReference type="GO" id="GO:0032049">
    <property type="term" value="P:cardiolipin biosynthetic process"/>
    <property type="evidence" value="ECO:0007669"/>
    <property type="project" value="UniProtKB-UniRule"/>
</dbReference>
<comment type="subcellular location">
    <subcellularLocation>
        <location evidence="1">Cell membrane</location>
        <topology evidence="1">Multi-pass membrane protein</topology>
    </subcellularLocation>
</comment>
<evidence type="ECO:0000256" key="11">
    <source>
        <dbReference type="ARBA" id="ARBA00023264"/>
    </source>
</evidence>
<keyword evidence="11" id="KW-1208">Phospholipid metabolism</keyword>
<dbReference type="KEGG" id="dfl:DFE_2797"/>
<keyword evidence="5 13" id="KW-0812">Transmembrane</keyword>
<evidence type="ECO:0000256" key="10">
    <source>
        <dbReference type="ARBA" id="ARBA00023209"/>
    </source>
</evidence>
<feature type="transmembrane region" description="Helical" evidence="13">
    <location>
        <begin position="34"/>
        <end position="55"/>
    </location>
</feature>
<gene>
    <name evidence="15" type="ORF">DFE_2797</name>
</gene>
<keyword evidence="2" id="KW-1003">Cell membrane</keyword>
<evidence type="ECO:0000256" key="3">
    <source>
        <dbReference type="ARBA" id="ARBA00022516"/>
    </source>
</evidence>
<keyword evidence="3" id="KW-0444">Lipid biosynthesis</keyword>
<evidence type="ECO:0000256" key="4">
    <source>
        <dbReference type="ARBA" id="ARBA00022679"/>
    </source>
</evidence>
<dbReference type="InterPro" id="IPR022924">
    <property type="entry name" value="Cardiolipin_synthase"/>
</dbReference>
<evidence type="ECO:0000313" key="15">
    <source>
        <dbReference type="EMBL" id="BBD09523.1"/>
    </source>
</evidence>
<feature type="transmembrane region" description="Helical" evidence="13">
    <location>
        <begin position="6"/>
        <end position="25"/>
    </location>
</feature>
<dbReference type="PANTHER" id="PTHR21248">
    <property type="entry name" value="CARDIOLIPIN SYNTHASE"/>
    <property type="match status" value="1"/>
</dbReference>
<evidence type="ECO:0000256" key="6">
    <source>
        <dbReference type="ARBA" id="ARBA00022737"/>
    </source>
</evidence>
<feature type="domain" description="PLD phosphodiesterase" evidence="14">
    <location>
        <begin position="392"/>
        <end position="419"/>
    </location>
</feature>
<evidence type="ECO:0000256" key="8">
    <source>
        <dbReference type="ARBA" id="ARBA00023098"/>
    </source>
</evidence>
<dbReference type="EMBL" id="AP017378">
    <property type="protein sequence ID" value="BBD09523.1"/>
    <property type="molecule type" value="Genomic_DNA"/>
</dbReference>